<dbReference type="SUPFAM" id="SSF90123">
    <property type="entry name" value="ABC transporter transmembrane region"/>
    <property type="match status" value="1"/>
</dbReference>
<evidence type="ECO:0000313" key="12">
    <source>
        <dbReference type="Proteomes" id="UP000076874"/>
    </source>
</evidence>
<feature type="transmembrane region" description="Helical" evidence="9">
    <location>
        <begin position="6"/>
        <end position="27"/>
    </location>
</feature>
<dbReference type="GO" id="GO:0140359">
    <property type="term" value="F:ABC-type transporter activity"/>
    <property type="evidence" value="ECO:0007669"/>
    <property type="project" value="InterPro"/>
</dbReference>
<organism evidence="11 12">
    <name type="scientific">Niveomyces insectorum RCEF 264</name>
    <dbReference type="NCBI Taxonomy" id="1081102"/>
    <lineage>
        <taxon>Eukaryota</taxon>
        <taxon>Fungi</taxon>
        <taxon>Dikarya</taxon>
        <taxon>Ascomycota</taxon>
        <taxon>Pezizomycotina</taxon>
        <taxon>Sordariomycetes</taxon>
        <taxon>Hypocreomycetidae</taxon>
        <taxon>Hypocreales</taxon>
        <taxon>Cordycipitaceae</taxon>
        <taxon>Niveomyces</taxon>
    </lineage>
</organism>
<evidence type="ECO:0000256" key="7">
    <source>
        <dbReference type="ARBA" id="ARBA00022989"/>
    </source>
</evidence>
<protein>
    <submittedName>
        <fullName evidence="11">ABC transporter, transmembrane domain, type 1</fullName>
    </submittedName>
</protein>
<evidence type="ECO:0000256" key="2">
    <source>
        <dbReference type="ARBA" id="ARBA00022448"/>
    </source>
</evidence>
<dbReference type="Proteomes" id="UP000076874">
    <property type="component" value="Unassembled WGS sequence"/>
</dbReference>
<dbReference type="InterPro" id="IPR044726">
    <property type="entry name" value="ABCC_6TM_D2"/>
</dbReference>
<dbReference type="InterPro" id="IPR011527">
    <property type="entry name" value="ABC1_TM_dom"/>
</dbReference>
<comment type="subcellular location">
    <subcellularLocation>
        <location evidence="1">Cell membrane</location>
        <topology evidence="1">Multi-pass membrane protein</topology>
    </subcellularLocation>
</comment>
<dbReference type="CDD" id="cd18580">
    <property type="entry name" value="ABC_6TM_ABCC_D2"/>
    <property type="match status" value="1"/>
</dbReference>
<feature type="transmembrane region" description="Helical" evidence="9">
    <location>
        <begin position="96"/>
        <end position="117"/>
    </location>
</feature>
<dbReference type="PROSITE" id="PS50929">
    <property type="entry name" value="ABC_TM1F"/>
    <property type="match status" value="1"/>
</dbReference>
<feature type="domain" description="ABC transmembrane type-1" evidence="10">
    <location>
        <begin position="1"/>
        <end position="166"/>
    </location>
</feature>
<keyword evidence="6" id="KW-0067">ATP-binding</keyword>
<dbReference type="PANTHER" id="PTHR24223:SF345">
    <property type="entry name" value="ABC MULTIDRUG TRANSPORTER (EUROFUNG)"/>
    <property type="match status" value="1"/>
</dbReference>
<proteinExistence type="predicted"/>
<keyword evidence="7 9" id="KW-1133">Transmembrane helix</keyword>
<evidence type="ECO:0000256" key="3">
    <source>
        <dbReference type="ARBA" id="ARBA00022475"/>
    </source>
</evidence>
<keyword evidence="3" id="KW-1003">Cell membrane</keyword>
<reference evidence="11 12" key="1">
    <citation type="journal article" date="2016" name="Genome Biol. Evol.">
        <title>Divergent and convergent evolution of fungal pathogenicity.</title>
        <authorList>
            <person name="Shang Y."/>
            <person name="Xiao G."/>
            <person name="Zheng P."/>
            <person name="Cen K."/>
            <person name="Zhan S."/>
            <person name="Wang C."/>
        </authorList>
    </citation>
    <scope>NUCLEOTIDE SEQUENCE [LARGE SCALE GENOMIC DNA]</scope>
    <source>
        <strain evidence="11 12">RCEF 264</strain>
    </source>
</reference>
<keyword evidence="2" id="KW-0813">Transport</keyword>
<sequence length="235" mass="26235">MQVVLLFAVQPYLALTLPVCAVIVYVVQKRYLRTSRQLRRIELESQSAIYFNFLETIQGLSTIQTFQWRKPVALGFAACLDEAQQPLYLRLCLQRWLNVVLDMVVACLAVGIVWLAVAATNGAAILPLPTTSAGTITGGQVGVALNIILVTNTTLLRLVQAWTNLEISLGAVARLREAVEETPQEENRSEVQRQHRERWRYGNIENAGRLAGNEIPNNWPEAGDVKFSNVTASYR</sequence>
<evidence type="ECO:0000256" key="1">
    <source>
        <dbReference type="ARBA" id="ARBA00004651"/>
    </source>
</evidence>
<evidence type="ECO:0000256" key="8">
    <source>
        <dbReference type="ARBA" id="ARBA00023136"/>
    </source>
</evidence>
<gene>
    <name evidence="11" type="ORF">SPI_03907</name>
</gene>
<dbReference type="EMBL" id="AZHD01000005">
    <property type="protein sequence ID" value="OAA63744.1"/>
    <property type="molecule type" value="Genomic_DNA"/>
</dbReference>
<dbReference type="Gene3D" id="1.20.1560.10">
    <property type="entry name" value="ABC transporter type 1, transmembrane domain"/>
    <property type="match status" value="1"/>
</dbReference>
<dbReference type="GO" id="GO:0005524">
    <property type="term" value="F:ATP binding"/>
    <property type="evidence" value="ECO:0007669"/>
    <property type="project" value="UniProtKB-KW"/>
</dbReference>
<evidence type="ECO:0000256" key="9">
    <source>
        <dbReference type="SAM" id="Phobius"/>
    </source>
</evidence>
<dbReference type="OrthoDB" id="6500128at2759"/>
<dbReference type="PANTHER" id="PTHR24223">
    <property type="entry name" value="ATP-BINDING CASSETTE SUB-FAMILY C"/>
    <property type="match status" value="1"/>
</dbReference>
<accession>A0A167WG05</accession>
<dbReference type="InterPro" id="IPR036640">
    <property type="entry name" value="ABC1_TM_sf"/>
</dbReference>
<evidence type="ECO:0000256" key="4">
    <source>
        <dbReference type="ARBA" id="ARBA00022692"/>
    </source>
</evidence>
<dbReference type="InterPro" id="IPR050173">
    <property type="entry name" value="ABC_transporter_C-like"/>
</dbReference>
<dbReference type="AlphaFoldDB" id="A0A167WG05"/>
<keyword evidence="4 9" id="KW-0812">Transmembrane</keyword>
<name>A0A167WG05_9HYPO</name>
<keyword evidence="12" id="KW-1185">Reference proteome</keyword>
<dbReference type="GO" id="GO:0005886">
    <property type="term" value="C:plasma membrane"/>
    <property type="evidence" value="ECO:0007669"/>
    <property type="project" value="UniProtKB-SubCell"/>
</dbReference>
<evidence type="ECO:0000256" key="6">
    <source>
        <dbReference type="ARBA" id="ARBA00022840"/>
    </source>
</evidence>
<dbReference type="STRING" id="1081102.A0A167WG05"/>
<evidence type="ECO:0000256" key="5">
    <source>
        <dbReference type="ARBA" id="ARBA00022741"/>
    </source>
</evidence>
<dbReference type="Pfam" id="PF00664">
    <property type="entry name" value="ABC_membrane"/>
    <property type="match status" value="1"/>
</dbReference>
<evidence type="ECO:0000313" key="11">
    <source>
        <dbReference type="EMBL" id="OAA63744.1"/>
    </source>
</evidence>
<keyword evidence="5" id="KW-0547">Nucleotide-binding</keyword>
<keyword evidence="8 9" id="KW-0472">Membrane</keyword>
<evidence type="ECO:0000259" key="10">
    <source>
        <dbReference type="PROSITE" id="PS50929"/>
    </source>
</evidence>
<comment type="caution">
    <text evidence="11">The sequence shown here is derived from an EMBL/GenBank/DDBJ whole genome shotgun (WGS) entry which is preliminary data.</text>
</comment>